<dbReference type="KEGG" id="cman:A9D14_01570"/>
<accession>A0A1Z1F8J0</accession>
<dbReference type="Proteomes" id="UP000195807">
    <property type="component" value="Chromosome"/>
</dbReference>
<keyword evidence="2" id="KW-1185">Reference proteome</keyword>
<protein>
    <submittedName>
        <fullName evidence="1">Uncharacterized protein</fullName>
    </submittedName>
</protein>
<gene>
    <name evidence="1" type="ORF">A9D14_01570</name>
</gene>
<dbReference type="OrthoDB" id="7474776at2"/>
<dbReference type="EMBL" id="CP019602">
    <property type="protein sequence ID" value="ARU15100.1"/>
    <property type="molecule type" value="Genomic_DNA"/>
</dbReference>
<organism evidence="1 2">
    <name type="scientific">Croceicoccus marinus</name>
    <dbReference type="NCBI Taxonomy" id="450378"/>
    <lineage>
        <taxon>Bacteria</taxon>
        <taxon>Pseudomonadati</taxon>
        <taxon>Pseudomonadota</taxon>
        <taxon>Alphaproteobacteria</taxon>
        <taxon>Sphingomonadales</taxon>
        <taxon>Erythrobacteraceae</taxon>
        <taxon>Croceicoccus</taxon>
    </lineage>
</organism>
<dbReference type="RefSeq" id="WP_066842364.1">
    <property type="nucleotide sequence ID" value="NZ_CP019602.1"/>
</dbReference>
<reference evidence="1 2" key="1">
    <citation type="submission" date="2017-01" db="EMBL/GenBank/DDBJ databases">
        <title>Complete genome sequence of esterase-producing bacterium Croceicoccus marinus E4A9.</title>
        <authorList>
            <person name="Wu Y.-H."/>
            <person name="Cheng H."/>
            <person name="Xu L."/>
            <person name="Huo Y.-Y."/>
            <person name="Wang C.-S."/>
            <person name="Xu X.-W."/>
        </authorList>
    </citation>
    <scope>NUCLEOTIDE SEQUENCE [LARGE SCALE GENOMIC DNA]</scope>
    <source>
        <strain evidence="1 2">E4A9</strain>
    </source>
</reference>
<dbReference type="STRING" id="450378.GCA_001661675_00314"/>
<dbReference type="AlphaFoldDB" id="A0A1Z1F8J0"/>
<evidence type="ECO:0000313" key="2">
    <source>
        <dbReference type="Proteomes" id="UP000195807"/>
    </source>
</evidence>
<sequence length="87" mass="9037">MSNLTAQVLATVNAPYGANHSAHQLAALIADPSSVETCDASVFAFFSEVAPAIQKAFMAEMKVNEDMAKAVAGQFSKMAGYSLPLAA</sequence>
<name>A0A1Z1F8J0_9SPHN</name>
<evidence type="ECO:0000313" key="1">
    <source>
        <dbReference type="EMBL" id="ARU15100.1"/>
    </source>
</evidence>
<proteinExistence type="predicted"/>